<evidence type="ECO:0000313" key="2">
    <source>
        <dbReference type="EMBL" id="HIP83875.1"/>
    </source>
</evidence>
<sequence length="557" mass="66853">MSLFPEGDHKKLDELRQMATRVLRDGYDIVYEPYEKRVELWNRIKENYERYKEGECGRFLRDIDNAVRREFEWALAILAYSFHHNGESFPGVNRYKPKELQLVDYILRYNVFEIWTVEDILREISRANRKNTDETLNLLKEYYNGIGDRVEEIIKDHTVRLPLRDYGKTKWMEYKNKMDEAILRGMREIDWFRDFINNVDSKIQKLEDDVNKLHDFLRMERELERSKIEELKREFERKKEKIRMEIEREKNKELQEKLKREIESVEREYRELIHKLNKKVETLESEKKELSDILIKIKSDREEGTRFVKAESALFYEEWFIGRLEKRLEELKRRGIVIGNKTFKVEVIEEIAPLGEIPNIPRNREIRAVLSEKKLLPIGRRTRIILKGIFLANRENYKKMGFDIYPISLAKIIEVIEEGKKEEVDKVVLIIASPTGFEDEVITFVNSQDFKRRYLSKKIALILLDVGTGDIYYNEMDEYARVFGPLMNLEFDMEKVERLREYIRKNLLTKGYITWEEAVKVVGDERIVNKVFEEYRKAGEGKTSYIKDVGYVLLKNN</sequence>
<keyword evidence="1" id="KW-0175">Coiled coil</keyword>
<name>A0A832ZJF5_9EURY</name>
<dbReference type="EMBL" id="DQUO01000034">
    <property type="protein sequence ID" value="HIP91333.1"/>
    <property type="molecule type" value="Genomic_DNA"/>
</dbReference>
<dbReference type="EMBL" id="DQUI01000002">
    <property type="protein sequence ID" value="HIP83875.1"/>
    <property type="molecule type" value="Genomic_DNA"/>
</dbReference>
<organism evidence="3 4">
    <name type="scientific">Methanothermococcus okinawensis</name>
    <dbReference type="NCBI Taxonomy" id="155863"/>
    <lineage>
        <taxon>Archaea</taxon>
        <taxon>Methanobacteriati</taxon>
        <taxon>Methanobacteriota</taxon>
        <taxon>Methanomada group</taxon>
        <taxon>Methanococci</taxon>
        <taxon>Methanococcales</taxon>
        <taxon>Methanococcaceae</taxon>
        <taxon>Methanothermococcus</taxon>
    </lineage>
</organism>
<accession>A0A832ZJF5</accession>
<gene>
    <name evidence="2" type="ORF">EYH15_00030</name>
    <name evidence="3" type="ORF">EYH21_03420</name>
</gene>
<evidence type="ECO:0000313" key="4">
    <source>
        <dbReference type="Proteomes" id="UP000618343"/>
    </source>
</evidence>
<feature type="coiled-coil region" evidence="1">
    <location>
        <begin position="214"/>
        <end position="300"/>
    </location>
</feature>
<proteinExistence type="predicted"/>
<dbReference type="AlphaFoldDB" id="A0A832ZJF5"/>
<reference evidence="3" key="1">
    <citation type="journal article" date="2020" name="ISME J.">
        <title>Gammaproteobacteria mediating utilization of methyl-, sulfur- and petroleum organic compounds in deep ocean hydrothermal plumes.</title>
        <authorList>
            <person name="Zhou Z."/>
            <person name="Liu Y."/>
            <person name="Pan J."/>
            <person name="Cron B.R."/>
            <person name="Toner B.M."/>
            <person name="Anantharaman K."/>
            <person name="Breier J.A."/>
            <person name="Dick G.J."/>
            <person name="Li M."/>
        </authorList>
    </citation>
    <scope>NUCLEOTIDE SEQUENCE</scope>
    <source>
        <strain evidence="2">SZUA-1453</strain>
        <strain evidence="3">SZUA-1471</strain>
    </source>
</reference>
<dbReference type="Proteomes" id="UP000618343">
    <property type="component" value="Unassembled WGS sequence"/>
</dbReference>
<dbReference type="Proteomes" id="UP000643554">
    <property type="component" value="Unassembled WGS sequence"/>
</dbReference>
<protein>
    <submittedName>
        <fullName evidence="3">Uncharacterized protein</fullName>
    </submittedName>
</protein>
<evidence type="ECO:0000313" key="3">
    <source>
        <dbReference type="EMBL" id="HIP91333.1"/>
    </source>
</evidence>
<evidence type="ECO:0000256" key="1">
    <source>
        <dbReference type="SAM" id="Coils"/>
    </source>
</evidence>
<comment type="caution">
    <text evidence="3">The sequence shown here is derived from an EMBL/GenBank/DDBJ whole genome shotgun (WGS) entry which is preliminary data.</text>
</comment>